<dbReference type="Proteomes" id="UP000192652">
    <property type="component" value="Unassembled WGS sequence"/>
</dbReference>
<reference evidence="3 5" key="3">
    <citation type="journal article" date="2017" name="Antonie Van Leeuwenhoek">
        <title>Rhizobium rhizosphaerae sp. nov., a novel species isolated from rice rhizosphere.</title>
        <authorList>
            <person name="Zhao J.J."/>
            <person name="Zhang J."/>
            <person name="Zhang R.J."/>
            <person name="Zhang C.W."/>
            <person name="Yin H.Q."/>
            <person name="Zhang X.X."/>
        </authorList>
    </citation>
    <scope>NUCLEOTIDE SEQUENCE [LARGE SCALE GENOMIC DNA]</scope>
    <source>
        <strain evidence="3 5">RD15</strain>
    </source>
</reference>
<dbReference type="RefSeq" id="WP_075637303.1">
    <property type="nucleotide sequence ID" value="NZ_MKIO01000048.1"/>
</dbReference>
<evidence type="ECO:0000313" key="4">
    <source>
        <dbReference type="Proteomes" id="UP000186143"/>
    </source>
</evidence>
<accession>A0A1Q9AC66</accession>
<sequence>MALFYFRVLDRDGDAASESAHEFASLAEAKAEARRALGEMAADGLPGAPLNMMSVEVLDAEHRSLVELRLLVEEVPKGLS</sequence>
<dbReference type="Pfam" id="PF21834">
    <property type="entry name" value="DUF6894"/>
    <property type="match status" value="1"/>
</dbReference>
<comment type="caution">
    <text evidence="2">The sequence shown here is derived from an EMBL/GenBank/DDBJ whole genome shotgun (WGS) entry which is preliminary data.</text>
</comment>
<evidence type="ECO:0000259" key="1">
    <source>
        <dbReference type="Pfam" id="PF21834"/>
    </source>
</evidence>
<proteinExistence type="predicted"/>
<organism evidence="2 4">
    <name type="scientific">Xaviernesmea rhizosphaerae</name>
    <dbReference type="NCBI Taxonomy" id="1672749"/>
    <lineage>
        <taxon>Bacteria</taxon>
        <taxon>Pseudomonadati</taxon>
        <taxon>Pseudomonadota</taxon>
        <taxon>Alphaproteobacteria</taxon>
        <taxon>Hyphomicrobiales</taxon>
        <taxon>Rhizobiaceae</taxon>
        <taxon>Rhizobium/Agrobacterium group</taxon>
        <taxon>Xaviernesmea</taxon>
    </lineage>
</organism>
<reference evidence="2 4" key="1">
    <citation type="submission" date="2016-09" db="EMBL/GenBank/DDBJ databases">
        <title>Rhizobium sp. nov., a novel species isolated from the rice rhizosphere.</title>
        <authorList>
            <person name="Zhao J."/>
            <person name="Zhang X."/>
        </authorList>
    </citation>
    <scope>NUCLEOTIDE SEQUENCE [LARGE SCALE GENOMIC DNA]</scope>
    <source>
        <strain evidence="2 4">MH17</strain>
    </source>
</reference>
<dbReference type="EMBL" id="MSPX01000022">
    <property type="protein sequence ID" value="OQP84237.1"/>
    <property type="molecule type" value="Genomic_DNA"/>
</dbReference>
<dbReference type="EMBL" id="MKIO01000048">
    <property type="protein sequence ID" value="OLP52480.1"/>
    <property type="molecule type" value="Genomic_DNA"/>
</dbReference>
<keyword evidence="5" id="KW-1185">Reference proteome</keyword>
<dbReference type="Proteomes" id="UP000186143">
    <property type="component" value="Unassembled WGS sequence"/>
</dbReference>
<dbReference type="AlphaFoldDB" id="A0A1Q9AC66"/>
<feature type="domain" description="DUF6894" evidence="1">
    <location>
        <begin position="3"/>
        <end position="69"/>
    </location>
</feature>
<dbReference type="InterPro" id="IPR054189">
    <property type="entry name" value="DUF6894"/>
</dbReference>
<name>A0A1Q9AC66_9HYPH</name>
<evidence type="ECO:0000313" key="5">
    <source>
        <dbReference type="Proteomes" id="UP000192652"/>
    </source>
</evidence>
<evidence type="ECO:0000313" key="3">
    <source>
        <dbReference type="EMBL" id="OQP84237.1"/>
    </source>
</evidence>
<gene>
    <name evidence="2" type="ORF">BJF92_02570</name>
    <name evidence="3" type="ORF">BTR14_19990</name>
</gene>
<protein>
    <recommendedName>
        <fullName evidence="1">DUF6894 domain-containing protein</fullName>
    </recommendedName>
</protein>
<evidence type="ECO:0000313" key="2">
    <source>
        <dbReference type="EMBL" id="OLP52480.1"/>
    </source>
</evidence>
<reference evidence="3" key="2">
    <citation type="submission" date="2016-12" db="EMBL/GenBank/DDBJ databases">
        <authorList>
            <person name="Zhang X."/>
            <person name="Zhao J."/>
        </authorList>
    </citation>
    <scope>NUCLEOTIDE SEQUENCE</scope>
    <source>
        <strain evidence="3">RD15</strain>
    </source>
</reference>